<dbReference type="Proteomes" id="UP000199322">
    <property type="component" value="Unassembled WGS sequence"/>
</dbReference>
<keyword evidence="3" id="KW-0479">Metal-binding</keyword>
<feature type="domain" description="Calcineurin-like phosphoesterase" evidence="6">
    <location>
        <begin position="5"/>
        <end position="193"/>
    </location>
</feature>
<evidence type="ECO:0000313" key="9">
    <source>
        <dbReference type="Proteomes" id="UP000199322"/>
    </source>
</evidence>
<dbReference type="Pfam" id="PF00149">
    <property type="entry name" value="Metallophos"/>
    <property type="match status" value="1"/>
</dbReference>
<dbReference type="SUPFAM" id="SSF56300">
    <property type="entry name" value="Metallo-dependent phosphatases"/>
    <property type="match status" value="1"/>
</dbReference>
<dbReference type="EMBL" id="SRME01000004">
    <property type="protein sequence ID" value="TGG87533.1"/>
    <property type="molecule type" value="Genomic_DNA"/>
</dbReference>
<dbReference type="InterPro" id="IPR004843">
    <property type="entry name" value="Calcineurin-like_PHP"/>
</dbReference>
<dbReference type="InterPro" id="IPR043461">
    <property type="entry name" value="LpxH-like"/>
</dbReference>
<evidence type="ECO:0000256" key="3">
    <source>
        <dbReference type="ARBA" id="ARBA00022723"/>
    </source>
</evidence>
<organism evidence="7 9">
    <name type="scientific">Geotoga petraea</name>
    <dbReference type="NCBI Taxonomy" id="28234"/>
    <lineage>
        <taxon>Bacteria</taxon>
        <taxon>Thermotogati</taxon>
        <taxon>Thermotogota</taxon>
        <taxon>Thermotogae</taxon>
        <taxon>Petrotogales</taxon>
        <taxon>Petrotogaceae</taxon>
        <taxon>Geotoga</taxon>
    </lineage>
</organism>
<keyword evidence="5" id="KW-0464">Manganese</keyword>
<evidence type="ECO:0000313" key="10">
    <source>
        <dbReference type="Proteomes" id="UP000297288"/>
    </source>
</evidence>
<sequence length="390" mass="46678">MKLYLSDLHIGDGNLRDDFVYDKKLIDILNDLSKEKNPEINFVGDFIEMYDLSNDFEMKGSLQEYVESYDYSLLDKIEREHLELFEFIKKISNKTKIRYIVGNHDYYLLFDQKMRNKIQNMMGNVEIVPYYYDEKFEIMAIHGNQFDSVNRIIYDDENRLVPSFGEYLLRYMNHNFNIEISNILPDDLLSDYDNISPLLDVFEWLEYINERYSIGYDLKQKWARHFVNFIKTDQIKKWLKINFPKYHMFTNLFVNNIGGLELGQALVRMIMSFRDIKKSDALLKRSKKLLKDKFYIPKKYLIGYSDEDIDIPNHKIKGLIMGHNHKPSFNIITKNKVKKFYGNTGAWKHTVTKNKGINNKEFIRKTTISYILIEENRKNLDVKLHVEQLY</sequence>
<evidence type="ECO:0000313" key="7">
    <source>
        <dbReference type="EMBL" id="SDC49513.1"/>
    </source>
</evidence>
<keyword evidence="2" id="KW-0997">Cell inner membrane</keyword>
<evidence type="ECO:0000256" key="4">
    <source>
        <dbReference type="ARBA" id="ARBA00023136"/>
    </source>
</evidence>
<name>A0A1G6M1U7_9BACT</name>
<dbReference type="OrthoDB" id="43567at2"/>
<dbReference type="AlphaFoldDB" id="A0A1G6M1U7"/>
<gene>
    <name evidence="8" type="ORF">E4650_07250</name>
    <name evidence="7" type="ORF">SAMN04488588_1212</name>
</gene>
<dbReference type="PANTHER" id="PTHR34990">
    <property type="entry name" value="UDP-2,3-DIACYLGLUCOSAMINE HYDROLASE-RELATED"/>
    <property type="match status" value="1"/>
</dbReference>
<dbReference type="RefSeq" id="WP_091403638.1">
    <property type="nucleotide sequence ID" value="NZ_FMYV01000004.1"/>
</dbReference>
<evidence type="ECO:0000256" key="1">
    <source>
        <dbReference type="ARBA" id="ARBA00022475"/>
    </source>
</evidence>
<reference evidence="8 10" key="2">
    <citation type="submission" date="2019-04" db="EMBL/GenBank/DDBJ databases">
        <title>Draft genome sequence data and analysis of a Fermenting Bacterium, Geotoga petraea strain HO-Geo1, isolated from heavy-oil petroleum reservoir in Russia.</title>
        <authorList>
            <person name="Grouzdev D.S."/>
            <person name="Semenova E.M."/>
            <person name="Sokolova D.S."/>
            <person name="Tourova T.P."/>
            <person name="Poltaraus A.B."/>
            <person name="Nazina T.N."/>
        </authorList>
    </citation>
    <scope>NUCLEOTIDE SEQUENCE [LARGE SCALE GENOMIC DNA]</scope>
    <source>
        <strain evidence="8 10">HO-Geo1</strain>
    </source>
</reference>
<keyword evidence="1" id="KW-1003">Cell membrane</keyword>
<evidence type="ECO:0000259" key="6">
    <source>
        <dbReference type="Pfam" id="PF00149"/>
    </source>
</evidence>
<dbReference type="GO" id="GO:0016020">
    <property type="term" value="C:membrane"/>
    <property type="evidence" value="ECO:0007669"/>
    <property type="project" value="GOC"/>
</dbReference>
<reference evidence="7 9" key="1">
    <citation type="submission" date="2016-10" db="EMBL/GenBank/DDBJ databases">
        <authorList>
            <person name="de Groot N.N."/>
        </authorList>
    </citation>
    <scope>NUCLEOTIDE SEQUENCE [LARGE SCALE GENOMIC DNA]</scope>
    <source>
        <strain evidence="7 9">WG14</strain>
    </source>
</reference>
<proteinExistence type="predicted"/>
<dbReference type="EMBL" id="FMYV01000004">
    <property type="protein sequence ID" value="SDC49513.1"/>
    <property type="molecule type" value="Genomic_DNA"/>
</dbReference>
<dbReference type="Gene3D" id="3.60.21.10">
    <property type="match status" value="1"/>
</dbReference>
<evidence type="ECO:0000256" key="2">
    <source>
        <dbReference type="ARBA" id="ARBA00022519"/>
    </source>
</evidence>
<protein>
    <recommendedName>
        <fullName evidence="6">Calcineurin-like phosphoesterase domain-containing protein</fullName>
    </recommendedName>
</protein>
<dbReference type="GO" id="GO:0046872">
    <property type="term" value="F:metal ion binding"/>
    <property type="evidence" value="ECO:0007669"/>
    <property type="project" value="UniProtKB-KW"/>
</dbReference>
<dbReference type="GO" id="GO:0008758">
    <property type="term" value="F:UDP-2,3-diacylglucosamine hydrolase activity"/>
    <property type="evidence" value="ECO:0007669"/>
    <property type="project" value="TreeGrafter"/>
</dbReference>
<accession>A0A1G6M1U7</accession>
<dbReference type="PANTHER" id="PTHR34990:SF2">
    <property type="entry name" value="BLL8164 PROTEIN"/>
    <property type="match status" value="1"/>
</dbReference>
<dbReference type="GO" id="GO:0009245">
    <property type="term" value="P:lipid A biosynthetic process"/>
    <property type="evidence" value="ECO:0007669"/>
    <property type="project" value="TreeGrafter"/>
</dbReference>
<dbReference type="Proteomes" id="UP000297288">
    <property type="component" value="Unassembled WGS sequence"/>
</dbReference>
<evidence type="ECO:0000313" key="8">
    <source>
        <dbReference type="EMBL" id="TGG87533.1"/>
    </source>
</evidence>
<evidence type="ECO:0000256" key="5">
    <source>
        <dbReference type="ARBA" id="ARBA00023211"/>
    </source>
</evidence>
<keyword evidence="4" id="KW-0472">Membrane</keyword>
<dbReference type="STRING" id="28234.SAMN04488588_1212"/>
<keyword evidence="9" id="KW-1185">Reference proteome</keyword>
<dbReference type="InterPro" id="IPR029052">
    <property type="entry name" value="Metallo-depent_PP-like"/>
</dbReference>